<dbReference type="Gene3D" id="3.10.20.870">
    <property type="entry name" value="PFU (PLAA family ubiquitin binding), C-terminal domain"/>
    <property type="match status" value="1"/>
</dbReference>
<feature type="repeat" description="WD" evidence="6">
    <location>
        <begin position="143"/>
        <end position="179"/>
    </location>
</feature>
<dbReference type="PANTHER" id="PTHR19849">
    <property type="entry name" value="PHOSPHOLIPASE A-2-ACTIVATING PROTEIN"/>
    <property type="match status" value="1"/>
</dbReference>
<evidence type="ECO:0000256" key="5">
    <source>
        <dbReference type="ARBA" id="ARBA00022737"/>
    </source>
</evidence>
<dbReference type="Gene3D" id="2.130.10.10">
    <property type="entry name" value="YVTN repeat-like/Quinoprotein amine dehydrogenase"/>
    <property type="match status" value="1"/>
</dbReference>
<dbReference type="Pfam" id="PF00400">
    <property type="entry name" value="WD40"/>
    <property type="match status" value="5"/>
</dbReference>
<dbReference type="AlphaFoldDB" id="A0ABD2PYA9"/>
<gene>
    <name evidence="9" type="ORF">Ciccas_009142</name>
</gene>
<evidence type="ECO:0000313" key="9">
    <source>
        <dbReference type="EMBL" id="KAL3312264.1"/>
    </source>
</evidence>
<dbReference type="InterPro" id="IPR019775">
    <property type="entry name" value="WD40_repeat_CS"/>
</dbReference>
<comment type="subcellular location">
    <subcellularLocation>
        <location evidence="1">Cytoplasm</location>
    </subcellularLocation>
</comment>
<dbReference type="InterPro" id="IPR015155">
    <property type="entry name" value="PFU"/>
</dbReference>
<dbReference type="Pfam" id="PF08324">
    <property type="entry name" value="PUL"/>
    <property type="match status" value="1"/>
</dbReference>
<dbReference type="PROSITE" id="PS00678">
    <property type="entry name" value="WD_REPEATS_1"/>
    <property type="match status" value="1"/>
</dbReference>
<dbReference type="PANTHER" id="PTHR19849:SF0">
    <property type="entry name" value="PHOSPHOLIPASE A-2-ACTIVATING PROTEIN"/>
    <property type="match status" value="1"/>
</dbReference>
<evidence type="ECO:0000256" key="4">
    <source>
        <dbReference type="ARBA" id="ARBA00022574"/>
    </source>
</evidence>
<dbReference type="Gene3D" id="1.25.10.10">
    <property type="entry name" value="Leucine-rich Repeat Variant"/>
    <property type="match status" value="1"/>
</dbReference>
<evidence type="ECO:0000259" key="8">
    <source>
        <dbReference type="PROSITE" id="PS51396"/>
    </source>
</evidence>
<protein>
    <recommendedName>
        <fullName evidence="11">Phospholipase A-2-activating protein</fullName>
    </recommendedName>
</protein>
<dbReference type="PROSITE" id="PS51396">
    <property type="entry name" value="PUL"/>
    <property type="match status" value="1"/>
</dbReference>
<dbReference type="InterPro" id="IPR001680">
    <property type="entry name" value="WD40_rpt"/>
</dbReference>
<evidence type="ECO:0008006" key="11">
    <source>
        <dbReference type="Google" id="ProtNLM"/>
    </source>
</evidence>
<dbReference type="GO" id="GO:0005737">
    <property type="term" value="C:cytoplasm"/>
    <property type="evidence" value="ECO:0007669"/>
    <property type="project" value="UniProtKB-SubCell"/>
</dbReference>
<evidence type="ECO:0000256" key="2">
    <source>
        <dbReference type="ARBA" id="ARBA00008495"/>
    </source>
</evidence>
<dbReference type="InterPro" id="IPR011989">
    <property type="entry name" value="ARM-like"/>
</dbReference>
<evidence type="ECO:0000313" key="10">
    <source>
        <dbReference type="Proteomes" id="UP001626550"/>
    </source>
</evidence>
<keyword evidence="4 6" id="KW-0853">WD repeat</keyword>
<dbReference type="Pfam" id="PF09070">
    <property type="entry name" value="PFU"/>
    <property type="match status" value="1"/>
</dbReference>
<feature type="repeat" description="WD" evidence="6">
    <location>
        <begin position="200"/>
        <end position="240"/>
    </location>
</feature>
<feature type="repeat" description="WD" evidence="6">
    <location>
        <begin position="104"/>
        <end position="134"/>
    </location>
</feature>
<proteinExistence type="inferred from homology"/>
<dbReference type="Proteomes" id="UP001626550">
    <property type="component" value="Unassembled WGS sequence"/>
</dbReference>
<dbReference type="InterPro" id="IPR015943">
    <property type="entry name" value="WD40/YVTN_repeat-like_dom_sf"/>
</dbReference>
<keyword evidence="3" id="KW-0963">Cytoplasm</keyword>
<evidence type="ECO:0000256" key="1">
    <source>
        <dbReference type="ARBA" id="ARBA00004496"/>
    </source>
</evidence>
<dbReference type="PRINTS" id="PR00320">
    <property type="entry name" value="GPROTEINBRPT"/>
</dbReference>
<feature type="domain" description="PUL" evidence="8">
    <location>
        <begin position="408"/>
        <end position="696"/>
    </location>
</feature>
<keyword evidence="5" id="KW-0677">Repeat</keyword>
<reference evidence="9 10" key="1">
    <citation type="submission" date="2024-11" db="EMBL/GenBank/DDBJ databases">
        <title>Adaptive evolution of stress response genes in parasites aligns with host niche diversity.</title>
        <authorList>
            <person name="Hahn C."/>
            <person name="Resl P."/>
        </authorList>
    </citation>
    <scope>NUCLEOTIDE SEQUENCE [LARGE SCALE GENOMIC DNA]</scope>
    <source>
        <strain evidence="9">EGGRZ-B1_66</strain>
        <tissue evidence="9">Body</tissue>
    </source>
</reference>
<accession>A0ABD2PYA9</accession>
<comment type="caution">
    <text evidence="9">The sequence shown here is derived from an EMBL/GenBank/DDBJ whole genome shotgun (WGS) entry which is preliminary data.</text>
</comment>
<dbReference type="SMART" id="SM00320">
    <property type="entry name" value="WD40"/>
    <property type="match status" value="6"/>
</dbReference>
<feature type="domain" description="PFU" evidence="7">
    <location>
        <begin position="289"/>
        <end position="383"/>
    </location>
</feature>
<feature type="repeat" description="WD" evidence="6">
    <location>
        <begin position="241"/>
        <end position="272"/>
    </location>
</feature>
<dbReference type="PROSITE" id="PS51394">
    <property type="entry name" value="PFU"/>
    <property type="match status" value="1"/>
</dbReference>
<dbReference type="InterPro" id="IPR036322">
    <property type="entry name" value="WD40_repeat_dom_sf"/>
</dbReference>
<dbReference type="EMBL" id="JBJKFK010001774">
    <property type="protein sequence ID" value="KAL3312264.1"/>
    <property type="molecule type" value="Genomic_DNA"/>
</dbReference>
<dbReference type="InterPro" id="IPR020472">
    <property type="entry name" value="WD40_PAC1"/>
</dbReference>
<dbReference type="CDD" id="cd00200">
    <property type="entry name" value="WD40"/>
    <property type="match status" value="1"/>
</dbReference>
<keyword evidence="10" id="KW-1185">Reference proteome</keyword>
<organism evidence="9 10">
    <name type="scientific">Cichlidogyrus casuarinus</name>
    <dbReference type="NCBI Taxonomy" id="1844966"/>
    <lineage>
        <taxon>Eukaryota</taxon>
        <taxon>Metazoa</taxon>
        <taxon>Spiralia</taxon>
        <taxon>Lophotrochozoa</taxon>
        <taxon>Platyhelminthes</taxon>
        <taxon>Monogenea</taxon>
        <taxon>Monopisthocotylea</taxon>
        <taxon>Dactylogyridea</taxon>
        <taxon>Ancyrocephalidae</taxon>
        <taxon>Cichlidogyrus</taxon>
    </lineage>
</organism>
<dbReference type="InterPro" id="IPR038122">
    <property type="entry name" value="PFU_sf"/>
</dbReference>
<dbReference type="InterPro" id="IPR013535">
    <property type="entry name" value="PUL_dom"/>
</dbReference>
<name>A0ABD2PYA9_9PLAT</name>
<evidence type="ECO:0000256" key="6">
    <source>
        <dbReference type="PROSITE-ProRule" id="PRU00221"/>
    </source>
</evidence>
<evidence type="ECO:0000256" key="3">
    <source>
        <dbReference type="ARBA" id="ARBA00022490"/>
    </source>
</evidence>
<sequence>MEIPFKYRTSLIKHRGDVRGVKALDNDKIVSCSRDNYAILWTQNVEDPLTFDAETNFAGHSNYVSCVEYLKPSEYYPEGAIITGCNDNTIRIYTETSNLPVSVLKGHQDSISCLSTSPNGLIISGSWDCTVKVWRNSNAIASFTAHQSAVWSVKFIEFENGSLLLASGSADKTIKLWRITLPKEDDLTGSVSNASLVRTLQGHTDCVRSLVTYDRERLISASNDGSLRVWNVNTGACIAQFLGHSNYVYSMALSLDRNLLASSGEDGTARIWPGQLLVIKEEGKAFCYQWSMSENNWAKVGEVVGSQGSKKKMYQGKEYDFVFDVDFDPNRPAVKLPFNRNQDPWVVAQDFILKYDLPQDYLETIFQYIQKNAGLEKTSHSFRSAGPSDPYTGDSRYLMDTDASWSRSYFPATTLVPMDNVNMAALTTKLKTLNEQLTPKLDKDLIDNQIAKLNRKSVESDVEKITSAVLSIFPSWPIEHQLPLLDILRFTVLWKSSCQLVFLTCWPTILQSSLKCGELPQKNCLLVLRLLCNSIENVKKLALEQGELQPLKQIFESTHDVLEMALRGCFQLDKADSKMMQVALATLFHNLVVLGSDTDTVKTLSHKVPSLRALSGLCVRFSFLQLRAVYLDASKNGIEAIAYAHPEAIFRNLVTLGTGLTTISQDKMDRVSLLTDLLAASDKIQTPEPGSNLFASQWEQARNSIAFWASNESLLAKSRECASAILKALD</sequence>
<dbReference type="SUPFAM" id="SSF50978">
    <property type="entry name" value="WD40 repeat-like"/>
    <property type="match status" value="1"/>
</dbReference>
<comment type="similarity">
    <text evidence="2">Belongs to the WD repeat PLAP family.</text>
</comment>
<dbReference type="PROSITE" id="PS50082">
    <property type="entry name" value="WD_REPEATS_2"/>
    <property type="match status" value="4"/>
</dbReference>
<dbReference type="PROSITE" id="PS50294">
    <property type="entry name" value="WD_REPEATS_REGION"/>
    <property type="match status" value="4"/>
</dbReference>
<evidence type="ECO:0000259" key="7">
    <source>
        <dbReference type="PROSITE" id="PS51394"/>
    </source>
</evidence>